<organism evidence="9 10">
    <name type="scientific">Rubripirellula lacrimiformis</name>
    <dbReference type="NCBI Taxonomy" id="1930273"/>
    <lineage>
        <taxon>Bacteria</taxon>
        <taxon>Pseudomonadati</taxon>
        <taxon>Planctomycetota</taxon>
        <taxon>Planctomycetia</taxon>
        <taxon>Pirellulales</taxon>
        <taxon>Pirellulaceae</taxon>
        <taxon>Rubripirellula</taxon>
    </lineage>
</organism>
<feature type="region of interest" description="Disordered" evidence="7">
    <location>
        <begin position="482"/>
        <end position="508"/>
    </location>
</feature>
<evidence type="ECO:0000256" key="6">
    <source>
        <dbReference type="ARBA" id="ARBA00022837"/>
    </source>
</evidence>
<keyword evidence="3" id="KW-0479">Metal-binding</keyword>
<dbReference type="Proteomes" id="UP000318538">
    <property type="component" value="Chromosome"/>
</dbReference>
<accession>A0A517NKL4</accession>
<dbReference type="PANTHER" id="PTHR42693">
    <property type="entry name" value="ARYLSULFATASE FAMILY MEMBER"/>
    <property type="match status" value="1"/>
</dbReference>
<dbReference type="GO" id="GO:0046872">
    <property type="term" value="F:metal ion binding"/>
    <property type="evidence" value="ECO:0007669"/>
    <property type="project" value="UniProtKB-KW"/>
</dbReference>
<evidence type="ECO:0000256" key="1">
    <source>
        <dbReference type="ARBA" id="ARBA00001913"/>
    </source>
</evidence>
<dbReference type="Gene3D" id="3.40.720.10">
    <property type="entry name" value="Alkaline Phosphatase, subunit A"/>
    <property type="match status" value="1"/>
</dbReference>
<keyword evidence="4" id="KW-0732">Signal</keyword>
<sequence>MLGGLGRRRIRSIAELVFAVFLFAAFGCTSAVGGEIAGADQATGTISGSATQADQRPNVLLIYLDDFGWRDCGFMGSDFYETPHLDALAARGMVFTNAYSSAANCAPARACLLSGQYTPRHEIYNVGTERRGNPKYGKLEHVPGVDTLPTNIRTWAHQIRDAGYRTGSIGKWHVSNDPLPYGFDFNFAGTHSGSPPRGYFPPHPKAPGLEDAPDDEYLTDRLTDEAIGFIDRNQDTRWMLYLTHFAVHTPLQGKDDLVAKYKQKPKGELHNHAIMAAMIQSVDEGIGRIIARLNQLGLDEKTAIVFTSDNGGYGPATSMAPLKGYKGTYFEGGIREPFFVVWPSVVEGGTKCDTPIIQVDLYPTLCEMTGADLPQDQPVDGISLVPLIKGAGPAAEPRSIFWHFPAYLQAYSKSDGQRDPLYRSRPCSVIRRGDWKLHEYFEDGKLMLFNLKDDIGESNDQSESNPAKTKQLHDELVAWRKATGAPVPSKPNPRYDADAEAKAIKRAM</sequence>
<comment type="cofactor">
    <cofactor evidence="1">
        <name>Ca(2+)</name>
        <dbReference type="ChEBI" id="CHEBI:29108"/>
    </cofactor>
</comment>
<evidence type="ECO:0000256" key="2">
    <source>
        <dbReference type="ARBA" id="ARBA00008779"/>
    </source>
</evidence>
<evidence type="ECO:0000256" key="4">
    <source>
        <dbReference type="ARBA" id="ARBA00022729"/>
    </source>
</evidence>
<dbReference type="PANTHER" id="PTHR42693:SF42">
    <property type="entry name" value="ARYLSULFATASE G"/>
    <property type="match status" value="1"/>
</dbReference>
<dbReference type="AlphaFoldDB" id="A0A517NKL4"/>
<evidence type="ECO:0000256" key="7">
    <source>
        <dbReference type="SAM" id="MobiDB-lite"/>
    </source>
</evidence>
<dbReference type="InterPro" id="IPR017850">
    <property type="entry name" value="Alkaline_phosphatase_core_sf"/>
</dbReference>
<dbReference type="OrthoDB" id="9783154at2"/>
<dbReference type="PROSITE" id="PS51257">
    <property type="entry name" value="PROKAR_LIPOPROTEIN"/>
    <property type="match status" value="1"/>
</dbReference>
<evidence type="ECO:0000259" key="8">
    <source>
        <dbReference type="Pfam" id="PF00884"/>
    </source>
</evidence>
<proteinExistence type="inferred from homology"/>
<keyword evidence="10" id="KW-1185">Reference proteome</keyword>
<comment type="similarity">
    <text evidence="2">Belongs to the sulfatase family.</text>
</comment>
<name>A0A517NKL4_9BACT</name>
<evidence type="ECO:0000256" key="5">
    <source>
        <dbReference type="ARBA" id="ARBA00022801"/>
    </source>
</evidence>
<dbReference type="InterPro" id="IPR000917">
    <property type="entry name" value="Sulfatase_N"/>
</dbReference>
<evidence type="ECO:0000256" key="3">
    <source>
        <dbReference type="ARBA" id="ARBA00022723"/>
    </source>
</evidence>
<feature type="domain" description="Sulfatase N-terminal" evidence="8">
    <location>
        <begin position="57"/>
        <end position="370"/>
    </location>
</feature>
<evidence type="ECO:0000313" key="9">
    <source>
        <dbReference type="EMBL" id="QDT07685.1"/>
    </source>
</evidence>
<dbReference type="InterPro" id="IPR024607">
    <property type="entry name" value="Sulfatase_CS"/>
</dbReference>
<keyword evidence="5 9" id="KW-0378">Hydrolase</keyword>
<dbReference type="EC" id="3.1.6.1" evidence="9"/>
<dbReference type="InterPro" id="IPR050738">
    <property type="entry name" value="Sulfatase"/>
</dbReference>
<reference evidence="9 10" key="1">
    <citation type="submission" date="2019-02" db="EMBL/GenBank/DDBJ databases">
        <title>Deep-cultivation of Planctomycetes and their phenomic and genomic characterization uncovers novel biology.</title>
        <authorList>
            <person name="Wiegand S."/>
            <person name="Jogler M."/>
            <person name="Boedeker C."/>
            <person name="Pinto D."/>
            <person name="Vollmers J."/>
            <person name="Rivas-Marin E."/>
            <person name="Kohn T."/>
            <person name="Peeters S.H."/>
            <person name="Heuer A."/>
            <person name="Rast P."/>
            <person name="Oberbeckmann S."/>
            <person name="Bunk B."/>
            <person name="Jeske O."/>
            <person name="Meyerdierks A."/>
            <person name="Storesund J.E."/>
            <person name="Kallscheuer N."/>
            <person name="Luecker S."/>
            <person name="Lage O.M."/>
            <person name="Pohl T."/>
            <person name="Merkel B.J."/>
            <person name="Hornburger P."/>
            <person name="Mueller R.-W."/>
            <person name="Bruemmer F."/>
            <person name="Labrenz M."/>
            <person name="Spormann A.M."/>
            <person name="Op den Camp H."/>
            <person name="Overmann J."/>
            <person name="Amann R."/>
            <person name="Jetten M.S.M."/>
            <person name="Mascher T."/>
            <person name="Medema M.H."/>
            <person name="Devos D.P."/>
            <person name="Kaster A.-K."/>
            <person name="Ovreas L."/>
            <person name="Rohde M."/>
            <person name="Galperin M.Y."/>
            <person name="Jogler C."/>
        </authorList>
    </citation>
    <scope>NUCLEOTIDE SEQUENCE [LARGE SCALE GENOMIC DNA]</scope>
    <source>
        <strain evidence="9 10">K22_7</strain>
    </source>
</reference>
<dbReference type="CDD" id="cd16144">
    <property type="entry name" value="ARS_like"/>
    <property type="match status" value="1"/>
</dbReference>
<dbReference type="EMBL" id="CP036525">
    <property type="protein sequence ID" value="QDT07685.1"/>
    <property type="molecule type" value="Genomic_DNA"/>
</dbReference>
<evidence type="ECO:0000313" key="10">
    <source>
        <dbReference type="Proteomes" id="UP000318538"/>
    </source>
</evidence>
<feature type="compositionally biased region" description="Basic and acidic residues" evidence="7">
    <location>
        <begin position="493"/>
        <end position="508"/>
    </location>
</feature>
<protein>
    <submittedName>
        <fullName evidence="9">Arylsulfatase</fullName>
        <ecNumber evidence="9">3.1.6.1</ecNumber>
    </submittedName>
</protein>
<dbReference type="KEGG" id="rlc:K227x_61130"/>
<dbReference type="GO" id="GO:0004065">
    <property type="term" value="F:arylsulfatase activity"/>
    <property type="evidence" value="ECO:0007669"/>
    <property type="project" value="UniProtKB-EC"/>
</dbReference>
<gene>
    <name evidence="9" type="primary">atsA_61</name>
    <name evidence="9" type="ORF">K227x_61130</name>
</gene>
<dbReference type="SUPFAM" id="SSF53649">
    <property type="entry name" value="Alkaline phosphatase-like"/>
    <property type="match status" value="1"/>
</dbReference>
<dbReference type="PROSITE" id="PS00149">
    <property type="entry name" value="SULFATASE_2"/>
    <property type="match status" value="1"/>
</dbReference>
<keyword evidence="6" id="KW-0106">Calcium</keyword>
<dbReference type="Gene3D" id="3.30.1120.10">
    <property type="match status" value="1"/>
</dbReference>
<dbReference type="Pfam" id="PF00884">
    <property type="entry name" value="Sulfatase"/>
    <property type="match status" value="1"/>
</dbReference>